<dbReference type="PANTHER" id="PTHR44757:SF2">
    <property type="entry name" value="BIOFILM ARCHITECTURE MAINTENANCE PROTEIN MBAA"/>
    <property type="match status" value="1"/>
</dbReference>
<accession>A0A1I6I786</accession>
<dbReference type="CDD" id="cd01948">
    <property type="entry name" value="EAL"/>
    <property type="match status" value="1"/>
</dbReference>
<keyword evidence="2" id="KW-0418">Kinase</keyword>
<dbReference type="InterPro" id="IPR000160">
    <property type="entry name" value="GGDEF_dom"/>
</dbReference>
<dbReference type="InterPro" id="IPR052155">
    <property type="entry name" value="Biofilm_reg_signaling"/>
</dbReference>
<dbReference type="InterPro" id="IPR000700">
    <property type="entry name" value="PAS-assoc_C"/>
</dbReference>
<dbReference type="EMBL" id="FOYW01000001">
    <property type="protein sequence ID" value="SFR62605.1"/>
    <property type="molecule type" value="Genomic_DNA"/>
</dbReference>
<evidence type="ECO:0000259" key="6">
    <source>
        <dbReference type="PROSITE" id="PS50883"/>
    </source>
</evidence>
<evidence type="ECO:0000313" key="9">
    <source>
        <dbReference type="Proteomes" id="UP000198644"/>
    </source>
</evidence>
<dbReference type="InterPro" id="IPR029787">
    <property type="entry name" value="Nucleotide_cyclase"/>
</dbReference>
<dbReference type="CDD" id="cd00130">
    <property type="entry name" value="PAS"/>
    <property type="match status" value="1"/>
</dbReference>
<dbReference type="InterPro" id="IPR035919">
    <property type="entry name" value="EAL_sf"/>
</dbReference>
<feature type="domain" description="GGDEF" evidence="7">
    <location>
        <begin position="377"/>
        <end position="510"/>
    </location>
</feature>
<dbReference type="NCBIfam" id="TIGR00254">
    <property type="entry name" value="GGDEF"/>
    <property type="match status" value="1"/>
</dbReference>
<reference evidence="8 9" key="1">
    <citation type="submission" date="2016-10" db="EMBL/GenBank/DDBJ databases">
        <authorList>
            <person name="de Groot N.N."/>
        </authorList>
    </citation>
    <scope>NUCLEOTIDE SEQUENCE [LARGE SCALE GENOMIC DNA]</scope>
    <source>
        <strain evidence="8 9">CGMCC 1.9167</strain>
    </source>
</reference>
<dbReference type="STRING" id="650891.SAMN05216203_1921"/>
<dbReference type="Pfam" id="PF08448">
    <property type="entry name" value="PAS_4"/>
    <property type="match status" value="1"/>
</dbReference>
<evidence type="ECO:0000256" key="2">
    <source>
        <dbReference type="ARBA" id="ARBA00022777"/>
    </source>
</evidence>
<evidence type="ECO:0000256" key="1">
    <source>
        <dbReference type="ARBA" id="ARBA00001946"/>
    </source>
</evidence>
<evidence type="ECO:0000313" key="8">
    <source>
        <dbReference type="EMBL" id="SFR62605.1"/>
    </source>
</evidence>
<dbReference type="Gene3D" id="3.20.20.450">
    <property type="entry name" value="EAL domain"/>
    <property type="match status" value="1"/>
</dbReference>
<dbReference type="SUPFAM" id="SSF55785">
    <property type="entry name" value="PYP-like sensor domain (PAS domain)"/>
    <property type="match status" value="1"/>
</dbReference>
<dbReference type="InterPro" id="IPR035965">
    <property type="entry name" value="PAS-like_dom_sf"/>
</dbReference>
<dbReference type="SMART" id="SM00091">
    <property type="entry name" value="PAS"/>
    <property type="match status" value="1"/>
</dbReference>
<dbReference type="InterPro" id="IPR013656">
    <property type="entry name" value="PAS_4"/>
</dbReference>
<dbReference type="InterPro" id="IPR001633">
    <property type="entry name" value="EAL_dom"/>
</dbReference>
<dbReference type="InterPro" id="IPR000014">
    <property type="entry name" value="PAS"/>
</dbReference>
<dbReference type="InterPro" id="IPR043128">
    <property type="entry name" value="Rev_trsase/Diguanyl_cyclase"/>
</dbReference>
<keyword evidence="9" id="KW-1185">Reference proteome</keyword>
<feature type="region of interest" description="Disordered" evidence="3">
    <location>
        <begin position="126"/>
        <end position="157"/>
    </location>
</feature>
<dbReference type="Pfam" id="PF00563">
    <property type="entry name" value="EAL"/>
    <property type="match status" value="1"/>
</dbReference>
<dbReference type="PROSITE" id="PS50887">
    <property type="entry name" value="GGDEF"/>
    <property type="match status" value="1"/>
</dbReference>
<organism evidence="8 9">
    <name type="scientific">Marinobacter daqiaonensis</name>
    <dbReference type="NCBI Taxonomy" id="650891"/>
    <lineage>
        <taxon>Bacteria</taxon>
        <taxon>Pseudomonadati</taxon>
        <taxon>Pseudomonadota</taxon>
        <taxon>Gammaproteobacteria</taxon>
        <taxon>Pseudomonadales</taxon>
        <taxon>Marinobacteraceae</taxon>
        <taxon>Marinobacter</taxon>
    </lineage>
</organism>
<keyword evidence="2" id="KW-0808">Transferase</keyword>
<dbReference type="Gene3D" id="3.30.450.20">
    <property type="entry name" value="PAS domain"/>
    <property type="match status" value="1"/>
</dbReference>
<comment type="cofactor">
    <cofactor evidence="1">
        <name>Mg(2+)</name>
        <dbReference type="ChEBI" id="CHEBI:18420"/>
    </cofactor>
</comment>
<dbReference type="PROSITE" id="PS50113">
    <property type="entry name" value="PAC"/>
    <property type="match status" value="1"/>
</dbReference>
<dbReference type="NCBIfam" id="TIGR00229">
    <property type="entry name" value="sensory_box"/>
    <property type="match status" value="1"/>
</dbReference>
<dbReference type="GO" id="GO:0016301">
    <property type="term" value="F:kinase activity"/>
    <property type="evidence" value="ECO:0007669"/>
    <property type="project" value="UniProtKB-KW"/>
</dbReference>
<evidence type="ECO:0000259" key="5">
    <source>
        <dbReference type="PROSITE" id="PS50113"/>
    </source>
</evidence>
<dbReference type="SMART" id="SM00052">
    <property type="entry name" value="EAL"/>
    <property type="match status" value="1"/>
</dbReference>
<evidence type="ECO:0000259" key="4">
    <source>
        <dbReference type="PROSITE" id="PS50112"/>
    </source>
</evidence>
<feature type="domain" description="PAS" evidence="4">
    <location>
        <begin position="222"/>
        <end position="277"/>
    </location>
</feature>
<dbReference type="PANTHER" id="PTHR44757">
    <property type="entry name" value="DIGUANYLATE CYCLASE DGCP"/>
    <property type="match status" value="1"/>
</dbReference>
<dbReference type="CDD" id="cd01949">
    <property type="entry name" value="GGDEF"/>
    <property type="match status" value="1"/>
</dbReference>
<dbReference type="Gene3D" id="3.30.70.270">
    <property type="match status" value="1"/>
</dbReference>
<evidence type="ECO:0000256" key="3">
    <source>
        <dbReference type="SAM" id="MobiDB-lite"/>
    </source>
</evidence>
<dbReference type="FunFam" id="3.30.70.270:FF:000001">
    <property type="entry name" value="Diguanylate cyclase domain protein"/>
    <property type="match status" value="1"/>
</dbReference>
<sequence>MGAGCAGDHEQAVQIKVFERSGLKTTASELGFEYVAGSEETAIDAAGPSPLFRDETIAPPARLEQDAMEAPQKMRFAQFIRDNMESILLECEQDARAILPPENFSRKELRDHFKFVLEAIIHDMEHRQSEHESSERSIGRGSLSGEETSAQKHGSQRFGMGADVHQLATEFRALRRSIIQMWIEDGKPSSHREFTDLVQFNEALDKTLSESIQRYQADTEHQARLFETMMSSMPDPGFVLDLEGRFLYANDAMAAFQDRSRDDLIGKSFADICLPDSSGKSQTLSRVIRKKEKLHQEVVLEEEAGKRFIDYVYAPVIDDQGVVEAISGIARDVTEQKRSEEETWRLANFDALTGIPNRRLFEDRLNQNATHSNRTGIPFALLLIDLDHFKEVNDRLGHEAGDRLLQQSADRIKSCIRETDTVARLGGDEFTVLLLDLGDARLIEVIARDILDQLSAPFELDQERAMVSGSIGIAMFPEDTSDSRKLLNRADRAMYTAKGTGRNQLCFFSEVREQSPSERQQLIGDLRQALIHQQFRLYYQPIFELATGRVTKAEALLRWEHPQRGLLLPKEFLKLAEETGLIDELEDWVFAEASAQADQWSLDTGRSVQVSVNTSPLQFIHDTRKKPWEIHTNRRKEGASNVVVELAENTLVNGSPYLQERLKSLQDAGLELALDDFGTGCSSLTSLKRFNINYLKVAPAFLQTGARSTEREIFETIIMMAHRLGLKVMAEGVETAEQRDWLKEKKCDFAQGYLFARPLPVQELERFLH</sequence>
<feature type="domain" description="PAC" evidence="5">
    <location>
        <begin position="294"/>
        <end position="345"/>
    </location>
</feature>
<name>A0A1I6I786_9GAMM</name>
<evidence type="ECO:0000259" key="7">
    <source>
        <dbReference type="PROSITE" id="PS50887"/>
    </source>
</evidence>
<feature type="compositionally biased region" description="Basic and acidic residues" evidence="3">
    <location>
        <begin position="126"/>
        <end position="138"/>
    </location>
</feature>
<gene>
    <name evidence="8" type="ORF">SAMN05216203_1921</name>
</gene>
<dbReference type="SMART" id="SM00267">
    <property type="entry name" value="GGDEF"/>
    <property type="match status" value="1"/>
</dbReference>
<dbReference type="PROSITE" id="PS50112">
    <property type="entry name" value="PAS"/>
    <property type="match status" value="1"/>
</dbReference>
<dbReference type="Pfam" id="PF00990">
    <property type="entry name" value="GGDEF"/>
    <property type="match status" value="1"/>
</dbReference>
<protein>
    <submittedName>
        <fullName evidence="8">PAS domain S-box-containing protein/diguanylate cyclase (GGDEF) domain-containing protein</fullName>
    </submittedName>
</protein>
<dbReference type="AlphaFoldDB" id="A0A1I6I786"/>
<dbReference type="Proteomes" id="UP000198644">
    <property type="component" value="Unassembled WGS sequence"/>
</dbReference>
<dbReference type="PROSITE" id="PS50883">
    <property type="entry name" value="EAL"/>
    <property type="match status" value="1"/>
</dbReference>
<proteinExistence type="predicted"/>
<feature type="domain" description="EAL" evidence="6">
    <location>
        <begin position="519"/>
        <end position="769"/>
    </location>
</feature>
<dbReference type="SUPFAM" id="SSF141868">
    <property type="entry name" value="EAL domain-like"/>
    <property type="match status" value="1"/>
</dbReference>
<dbReference type="SUPFAM" id="SSF55073">
    <property type="entry name" value="Nucleotide cyclase"/>
    <property type="match status" value="1"/>
</dbReference>